<reference evidence="2 3" key="1">
    <citation type="submission" date="2021-05" db="EMBL/GenBank/DDBJ databases">
        <title>A Polyphasic approach of four new species of the genus Ohtaekwangia: Ohtaekwangia histidinii sp. nov., Ohtaekwangia cretensis sp. nov., Ohtaekwangia indiensis sp. nov., Ohtaekwangia reichenbachii sp. nov. from diverse environment.</title>
        <authorList>
            <person name="Octaviana S."/>
        </authorList>
    </citation>
    <scope>NUCLEOTIDE SEQUENCE [LARGE SCALE GENOMIC DNA]</scope>
    <source>
        <strain evidence="2 3">PWU37</strain>
    </source>
</reference>
<evidence type="ECO:0000313" key="3">
    <source>
        <dbReference type="Proteomes" id="UP001319180"/>
    </source>
</evidence>
<accession>A0AAP2DGD0</accession>
<keyword evidence="1" id="KW-1133">Transmembrane helix</keyword>
<sequence length="518" mass="58444">MKTASRFGGSMMVDGATVCLFVSIALYWLTHIEAIGLHGDEAWGGLEAIRIIRQGVSRPFGIVPHTGLLQSLANAGVFINFDVGVTQLRVTGIFCNVIAVGILVYCIRTTFSNVSAFFLLLFFGQSAFYLLYAKISWEVCSFNLLFISLLLVSGYYVYTHQFHWFKWSFVFLFISLLAGYNHIIFSCLLMAGLLGVIVWVLFGKEPPSKGVVIVSVILFYATLNSLVLYLGLRYYASSGTNFLSPILLFLPVTLILAEYFAIRLSITIFFNLLSRLAFVQVHQAAKMLFVAICVGSFGWYHGGLLVNVYSQKIVFMHILLYPLSGGAGMILILVGSLILSLFYYLFVKDILYENSAFAYVLMSYLAILNIYTTIPSMRYLLTAGVLMFLYLSIRIICERPAVQYIAATLLLISLVTVQSTLWEINSSSNRKVKPSYFTLNHDFMDNSAHFLNFSPVLEYIHREKVGQIRTREKFFIGNVFDFYQQTQPTIMGYQNTMEINYDYAKEGSGFEMSIAARP</sequence>
<dbReference type="EMBL" id="JAHESC010000089">
    <property type="protein sequence ID" value="MBT1690797.1"/>
    <property type="molecule type" value="Genomic_DNA"/>
</dbReference>
<comment type="caution">
    <text evidence="2">The sequence shown here is derived from an EMBL/GenBank/DDBJ whole genome shotgun (WGS) entry which is preliminary data.</text>
</comment>
<dbReference type="AlphaFoldDB" id="A0AAP2DGD0"/>
<feature type="transmembrane region" description="Helical" evidence="1">
    <location>
        <begin position="114"/>
        <end position="135"/>
    </location>
</feature>
<keyword evidence="3" id="KW-1185">Reference proteome</keyword>
<feature type="transmembrane region" description="Helical" evidence="1">
    <location>
        <begin position="141"/>
        <end position="158"/>
    </location>
</feature>
<feature type="transmembrane region" description="Helical" evidence="1">
    <location>
        <begin position="88"/>
        <end position="107"/>
    </location>
</feature>
<feature type="transmembrane region" description="Helical" evidence="1">
    <location>
        <begin position="318"/>
        <end position="344"/>
    </location>
</feature>
<dbReference type="Proteomes" id="UP001319180">
    <property type="component" value="Unassembled WGS sequence"/>
</dbReference>
<feature type="transmembrane region" description="Helical" evidence="1">
    <location>
        <begin position="247"/>
        <end position="272"/>
    </location>
</feature>
<keyword evidence="1" id="KW-0812">Transmembrane</keyword>
<feature type="transmembrane region" description="Helical" evidence="1">
    <location>
        <begin position="402"/>
        <end position="424"/>
    </location>
</feature>
<proteinExistence type="predicted"/>
<gene>
    <name evidence="2" type="ORF">KK078_29805</name>
</gene>
<feature type="transmembrane region" description="Helical" evidence="1">
    <location>
        <begin position="212"/>
        <end position="235"/>
    </location>
</feature>
<feature type="transmembrane region" description="Helical" evidence="1">
    <location>
        <begin position="12"/>
        <end position="30"/>
    </location>
</feature>
<feature type="transmembrane region" description="Helical" evidence="1">
    <location>
        <begin position="170"/>
        <end position="200"/>
    </location>
</feature>
<feature type="transmembrane region" description="Helical" evidence="1">
    <location>
        <begin position="356"/>
        <end position="372"/>
    </location>
</feature>
<protein>
    <submittedName>
        <fullName evidence="2">Uncharacterized protein</fullName>
    </submittedName>
</protein>
<feature type="transmembrane region" description="Helical" evidence="1">
    <location>
        <begin position="379"/>
        <end position="396"/>
    </location>
</feature>
<keyword evidence="1" id="KW-0472">Membrane</keyword>
<feature type="transmembrane region" description="Helical" evidence="1">
    <location>
        <begin position="284"/>
        <end position="306"/>
    </location>
</feature>
<name>A0AAP2DGD0_9BACT</name>
<evidence type="ECO:0000313" key="2">
    <source>
        <dbReference type="EMBL" id="MBT1690797.1"/>
    </source>
</evidence>
<evidence type="ECO:0000256" key="1">
    <source>
        <dbReference type="SAM" id="Phobius"/>
    </source>
</evidence>
<organism evidence="2 3">
    <name type="scientific">Dawidia soli</name>
    <dbReference type="NCBI Taxonomy" id="2782352"/>
    <lineage>
        <taxon>Bacteria</taxon>
        <taxon>Pseudomonadati</taxon>
        <taxon>Bacteroidota</taxon>
        <taxon>Cytophagia</taxon>
        <taxon>Cytophagales</taxon>
        <taxon>Chryseotaleaceae</taxon>
        <taxon>Dawidia</taxon>
    </lineage>
</organism>
<dbReference type="RefSeq" id="WP_254094597.1">
    <property type="nucleotide sequence ID" value="NZ_JAHESC010000089.1"/>
</dbReference>